<organism evidence="7 8">
    <name type="scientific">Thiohalospira halophila DSM 15071</name>
    <dbReference type="NCBI Taxonomy" id="1123397"/>
    <lineage>
        <taxon>Bacteria</taxon>
        <taxon>Pseudomonadati</taxon>
        <taxon>Pseudomonadota</taxon>
        <taxon>Gammaproteobacteria</taxon>
        <taxon>Thiohalospirales</taxon>
        <taxon>Thiohalospiraceae</taxon>
        <taxon>Thiohalospira</taxon>
    </lineage>
</organism>
<dbReference type="OrthoDB" id="7852837at2"/>
<comment type="similarity">
    <text evidence="2">Belongs to the CPA3 antiporters (TC 2.A.63) subunit E family.</text>
</comment>
<dbReference type="EMBL" id="FOMJ01000001">
    <property type="protein sequence ID" value="SFC93873.1"/>
    <property type="molecule type" value="Genomic_DNA"/>
</dbReference>
<protein>
    <submittedName>
        <fullName evidence="7">Multicomponent Na+:H+ antiporter subunit E</fullName>
    </submittedName>
</protein>
<evidence type="ECO:0000256" key="1">
    <source>
        <dbReference type="ARBA" id="ARBA00004651"/>
    </source>
</evidence>
<dbReference type="GO" id="GO:0008324">
    <property type="term" value="F:monoatomic cation transmembrane transporter activity"/>
    <property type="evidence" value="ECO:0007669"/>
    <property type="project" value="InterPro"/>
</dbReference>
<evidence type="ECO:0000256" key="6">
    <source>
        <dbReference type="ARBA" id="ARBA00023136"/>
    </source>
</evidence>
<sequence>MFQLLRKAGLLFGLWLLLTDAEPDGLPFGAVAAVAGALAVPGGGAWPISPAGWLRFVPWFVGRSVAGGVDVLRRAVSPGRPLDPDWVTFETTLNTPPARHLLAATVSLLPGTLVARLDGQRLTIHVLDRKLPIRRDLHALEARIAGLYAGEGQ</sequence>
<dbReference type="PANTHER" id="PTHR34584:SF1">
    <property type="entry name" value="NA(+)_H(+) ANTIPORTER SUBUNIT E1"/>
    <property type="match status" value="1"/>
</dbReference>
<dbReference type="AlphaFoldDB" id="A0A1I1NGJ5"/>
<keyword evidence="4" id="KW-0812">Transmembrane</keyword>
<evidence type="ECO:0000256" key="4">
    <source>
        <dbReference type="ARBA" id="ARBA00022692"/>
    </source>
</evidence>
<evidence type="ECO:0000256" key="3">
    <source>
        <dbReference type="ARBA" id="ARBA00022475"/>
    </source>
</evidence>
<evidence type="ECO:0000256" key="5">
    <source>
        <dbReference type="ARBA" id="ARBA00022989"/>
    </source>
</evidence>
<dbReference type="PANTHER" id="PTHR34584">
    <property type="entry name" value="NA(+)/H(+) ANTIPORTER SUBUNIT E1"/>
    <property type="match status" value="1"/>
</dbReference>
<proteinExistence type="inferred from homology"/>
<keyword evidence="6" id="KW-0472">Membrane</keyword>
<dbReference type="RefSeq" id="WP_159432973.1">
    <property type="nucleotide sequence ID" value="NZ_FOMJ01000001.1"/>
</dbReference>
<gene>
    <name evidence="7" type="ORF">SAMN05660831_00157</name>
</gene>
<keyword evidence="8" id="KW-1185">Reference proteome</keyword>
<evidence type="ECO:0000256" key="2">
    <source>
        <dbReference type="ARBA" id="ARBA00006228"/>
    </source>
</evidence>
<name>A0A1I1NGJ5_9GAMM</name>
<comment type="subcellular location">
    <subcellularLocation>
        <location evidence="1">Cell membrane</location>
        <topology evidence="1">Multi-pass membrane protein</topology>
    </subcellularLocation>
</comment>
<evidence type="ECO:0000313" key="7">
    <source>
        <dbReference type="EMBL" id="SFC93873.1"/>
    </source>
</evidence>
<dbReference type="InterPro" id="IPR002758">
    <property type="entry name" value="Cation_antiport_E"/>
</dbReference>
<keyword evidence="5" id="KW-1133">Transmembrane helix</keyword>
<evidence type="ECO:0000313" key="8">
    <source>
        <dbReference type="Proteomes" id="UP000198611"/>
    </source>
</evidence>
<dbReference type="GO" id="GO:0005886">
    <property type="term" value="C:plasma membrane"/>
    <property type="evidence" value="ECO:0007669"/>
    <property type="project" value="UniProtKB-SubCell"/>
</dbReference>
<reference evidence="7 8" key="1">
    <citation type="submission" date="2016-10" db="EMBL/GenBank/DDBJ databases">
        <authorList>
            <person name="de Groot N.N."/>
        </authorList>
    </citation>
    <scope>NUCLEOTIDE SEQUENCE [LARGE SCALE GENOMIC DNA]</scope>
    <source>
        <strain evidence="7 8">HL3</strain>
    </source>
</reference>
<accession>A0A1I1NGJ5</accession>
<dbReference type="STRING" id="1123397.SAMN05660831_00157"/>
<keyword evidence="3" id="KW-1003">Cell membrane</keyword>
<dbReference type="Pfam" id="PF01899">
    <property type="entry name" value="MNHE"/>
    <property type="match status" value="1"/>
</dbReference>
<dbReference type="Proteomes" id="UP000198611">
    <property type="component" value="Unassembled WGS sequence"/>
</dbReference>